<proteinExistence type="predicted"/>
<dbReference type="Proteomes" id="UP001501822">
    <property type="component" value="Unassembled WGS sequence"/>
</dbReference>
<dbReference type="EMBL" id="BAAABM010000037">
    <property type="protein sequence ID" value="GAA0345515.1"/>
    <property type="molecule type" value="Genomic_DNA"/>
</dbReference>
<keyword evidence="4" id="KW-1185">Reference proteome</keyword>
<name>A0ABN0WSD0_9ACTN</name>
<keyword evidence="1" id="KW-0808">Transferase</keyword>
<feature type="domain" description="Histidine kinase/HSP90-like ATPase" evidence="2">
    <location>
        <begin position="15"/>
        <end position="136"/>
    </location>
</feature>
<dbReference type="Pfam" id="PF13581">
    <property type="entry name" value="HATPase_c_2"/>
    <property type="match status" value="1"/>
</dbReference>
<dbReference type="Gene3D" id="3.30.565.10">
    <property type="entry name" value="Histidine kinase-like ATPase, C-terminal domain"/>
    <property type="match status" value="1"/>
</dbReference>
<evidence type="ECO:0000313" key="4">
    <source>
        <dbReference type="Proteomes" id="UP001501822"/>
    </source>
</evidence>
<evidence type="ECO:0000313" key="3">
    <source>
        <dbReference type="EMBL" id="GAA0345515.1"/>
    </source>
</evidence>
<reference evidence="3 4" key="1">
    <citation type="journal article" date="2019" name="Int. J. Syst. Evol. Microbiol.">
        <title>The Global Catalogue of Microorganisms (GCM) 10K type strain sequencing project: providing services to taxonomists for standard genome sequencing and annotation.</title>
        <authorList>
            <consortium name="The Broad Institute Genomics Platform"/>
            <consortium name="The Broad Institute Genome Sequencing Center for Infectious Disease"/>
            <person name="Wu L."/>
            <person name="Ma J."/>
        </authorList>
    </citation>
    <scope>NUCLEOTIDE SEQUENCE [LARGE SCALE GENOMIC DNA]</scope>
    <source>
        <strain evidence="3 4">JCM 3146</strain>
    </source>
</reference>
<evidence type="ECO:0000259" key="2">
    <source>
        <dbReference type="Pfam" id="PF13581"/>
    </source>
</evidence>
<keyword evidence="1" id="KW-0723">Serine/threonine-protein kinase</keyword>
<evidence type="ECO:0000256" key="1">
    <source>
        <dbReference type="ARBA" id="ARBA00022527"/>
    </source>
</evidence>
<dbReference type="RefSeq" id="WP_252808408.1">
    <property type="nucleotide sequence ID" value="NZ_BAAABM010000037.1"/>
</dbReference>
<dbReference type="PANTHER" id="PTHR35526">
    <property type="entry name" value="ANTI-SIGMA-F FACTOR RSBW-RELATED"/>
    <property type="match status" value="1"/>
</dbReference>
<dbReference type="SUPFAM" id="SSF55874">
    <property type="entry name" value="ATPase domain of HSP90 chaperone/DNA topoisomerase II/histidine kinase"/>
    <property type="match status" value="1"/>
</dbReference>
<dbReference type="PANTHER" id="PTHR35526:SF3">
    <property type="entry name" value="ANTI-SIGMA-F FACTOR RSBW"/>
    <property type="match status" value="1"/>
</dbReference>
<organism evidence="3 4">
    <name type="scientific">Actinoallomurus spadix</name>
    <dbReference type="NCBI Taxonomy" id="79912"/>
    <lineage>
        <taxon>Bacteria</taxon>
        <taxon>Bacillati</taxon>
        <taxon>Actinomycetota</taxon>
        <taxon>Actinomycetes</taxon>
        <taxon>Streptosporangiales</taxon>
        <taxon>Thermomonosporaceae</taxon>
        <taxon>Actinoallomurus</taxon>
    </lineage>
</organism>
<sequence length="144" mass="16149">MAFFPNQQDQAVNLAAAPNAVPLARRLVAEVARHWHLPTELIHDTETIVSELATNALKATNAFHQAMGITEIGRIRLRLKWTSPSLFTEVWDINPVLPTKRQPNDLDLDGRGLGIIEMLSARWSAVHCEEGGKIVWAEQRLCSY</sequence>
<dbReference type="CDD" id="cd16936">
    <property type="entry name" value="HATPase_RsbW-like"/>
    <property type="match status" value="1"/>
</dbReference>
<accession>A0ABN0WSD0</accession>
<gene>
    <name evidence="3" type="ORF">GCM10010151_38830</name>
</gene>
<comment type="caution">
    <text evidence="3">The sequence shown here is derived from an EMBL/GenBank/DDBJ whole genome shotgun (WGS) entry which is preliminary data.</text>
</comment>
<keyword evidence="1" id="KW-0418">Kinase</keyword>
<protein>
    <recommendedName>
        <fullName evidence="2">Histidine kinase/HSP90-like ATPase domain-containing protein</fullName>
    </recommendedName>
</protein>
<dbReference type="InterPro" id="IPR050267">
    <property type="entry name" value="Anti-sigma-factor_SerPK"/>
</dbReference>
<dbReference type="InterPro" id="IPR036890">
    <property type="entry name" value="HATPase_C_sf"/>
</dbReference>
<dbReference type="InterPro" id="IPR003594">
    <property type="entry name" value="HATPase_dom"/>
</dbReference>